<name>A0A0E9WZW7_ANGAN</name>
<accession>A0A0E9WZW7</accession>
<organism evidence="1">
    <name type="scientific">Anguilla anguilla</name>
    <name type="common">European freshwater eel</name>
    <name type="synonym">Muraena anguilla</name>
    <dbReference type="NCBI Taxonomy" id="7936"/>
    <lineage>
        <taxon>Eukaryota</taxon>
        <taxon>Metazoa</taxon>
        <taxon>Chordata</taxon>
        <taxon>Craniata</taxon>
        <taxon>Vertebrata</taxon>
        <taxon>Euteleostomi</taxon>
        <taxon>Actinopterygii</taxon>
        <taxon>Neopterygii</taxon>
        <taxon>Teleostei</taxon>
        <taxon>Anguilliformes</taxon>
        <taxon>Anguillidae</taxon>
        <taxon>Anguilla</taxon>
    </lineage>
</organism>
<sequence>MYSHMILPAHAQFGVAWSFGSIYLMLQSKGHWMVIHSLRLACLNISTVCSLLYCSPARSLSLSLLSLALSLSLSSSTKTCPCFDDGFLKTHIMGHTHRTPVWRFKRV</sequence>
<reference evidence="1" key="2">
    <citation type="journal article" date="2015" name="Fish Shellfish Immunol.">
        <title>Early steps in the European eel (Anguilla anguilla)-Vibrio vulnificus interaction in the gills: Role of the RtxA13 toxin.</title>
        <authorList>
            <person name="Callol A."/>
            <person name="Pajuelo D."/>
            <person name="Ebbesson L."/>
            <person name="Teles M."/>
            <person name="MacKenzie S."/>
            <person name="Amaro C."/>
        </authorList>
    </citation>
    <scope>NUCLEOTIDE SEQUENCE</scope>
</reference>
<dbReference type="EMBL" id="GBXM01012545">
    <property type="protein sequence ID" value="JAH96032.1"/>
    <property type="molecule type" value="Transcribed_RNA"/>
</dbReference>
<evidence type="ECO:0000313" key="1">
    <source>
        <dbReference type="EMBL" id="JAH96032.1"/>
    </source>
</evidence>
<proteinExistence type="predicted"/>
<protein>
    <submittedName>
        <fullName evidence="1">Uncharacterized protein</fullName>
    </submittedName>
</protein>
<reference evidence="1" key="1">
    <citation type="submission" date="2014-11" db="EMBL/GenBank/DDBJ databases">
        <authorList>
            <person name="Amaro Gonzalez C."/>
        </authorList>
    </citation>
    <scope>NUCLEOTIDE SEQUENCE</scope>
</reference>
<dbReference type="AlphaFoldDB" id="A0A0E9WZW7"/>